<dbReference type="RefSeq" id="WP_213483877.1">
    <property type="nucleotide sequence ID" value="NZ_CAJRAY010000026.1"/>
</dbReference>
<comment type="caution">
    <text evidence="9">The sequence shown here is derived from an EMBL/GenBank/DDBJ whole genome shotgun (WGS) entry which is preliminary data.</text>
</comment>
<organism evidence="9 10">
    <name type="scientific">Thermobacillus xylanilyticus</name>
    <dbReference type="NCBI Taxonomy" id="76633"/>
    <lineage>
        <taxon>Bacteria</taxon>
        <taxon>Bacillati</taxon>
        <taxon>Bacillota</taxon>
        <taxon>Bacilli</taxon>
        <taxon>Bacillales</taxon>
        <taxon>Paenibacillaceae</taxon>
        <taxon>Thermobacillus</taxon>
    </lineage>
</organism>
<evidence type="ECO:0000313" key="10">
    <source>
        <dbReference type="Proteomes" id="UP000681526"/>
    </source>
</evidence>
<dbReference type="PROSITE" id="PS50928">
    <property type="entry name" value="ABC_TM1"/>
    <property type="match status" value="1"/>
</dbReference>
<dbReference type="InterPro" id="IPR035906">
    <property type="entry name" value="MetI-like_sf"/>
</dbReference>
<feature type="transmembrane region" description="Helical" evidence="7">
    <location>
        <begin position="105"/>
        <end position="128"/>
    </location>
</feature>
<evidence type="ECO:0000256" key="2">
    <source>
        <dbReference type="ARBA" id="ARBA00022448"/>
    </source>
</evidence>
<dbReference type="Pfam" id="PF00528">
    <property type="entry name" value="BPD_transp_1"/>
    <property type="match status" value="1"/>
</dbReference>
<comment type="subcellular location">
    <subcellularLocation>
        <location evidence="1 7">Cell membrane</location>
        <topology evidence="1 7">Multi-pass membrane protein</topology>
    </subcellularLocation>
</comment>
<keyword evidence="2 7" id="KW-0813">Transport</keyword>
<feature type="transmembrane region" description="Helical" evidence="7">
    <location>
        <begin position="180"/>
        <end position="202"/>
    </location>
</feature>
<dbReference type="Proteomes" id="UP000681526">
    <property type="component" value="Unassembled WGS sequence"/>
</dbReference>
<name>A0ABM8V287_THEXY</name>
<evidence type="ECO:0000256" key="1">
    <source>
        <dbReference type="ARBA" id="ARBA00004651"/>
    </source>
</evidence>
<evidence type="ECO:0000256" key="5">
    <source>
        <dbReference type="ARBA" id="ARBA00022989"/>
    </source>
</evidence>
<keyword evidence="3" id="KW-1003">Cell membrane</keyword>
<feature type="transmembrane region" description="Helical" evidence="7">
    <location>
        <begin position="134"/>
        <end position="153"/>
    </location>
</feature>
<keyword evidence="6 7" id="KW-0472">Membrane</keyword>
<protein>
    <submittedName>
        <fullName evidence="9">Sugar uptake ABC transporter, permease protein</fullName>
    </submittedName>
</protein>
<evidence type="ECO:0000259" key="8">
    <source>
        <dbReference type="PROSITE" id="PS50928"/>
    </source>
</evidence>
<keyword evidence="5 7" id="KW-1133">Transmembrane helix</keyword>
<keyword evidence="10" id="KW-1185">Reference proteome</keyword>
<dbReference type="SUPFAM" id="SSF161098">
    <property type="entry name" value="MetI-like"/>
    <property type="match status" value="1"/>
</dbReference>
<dbReference type="InterPro" id="IPR000515">
    <property type="entry name" value="MetI-like"/>
</dbReference>
<evidence type="ECO:0000256" key="3">
    <source>
        <dbReference type="ARBA" id="ARBA00022475"/>
    </source>
</evidence>
<dbReference type="CDD" id="cd06261">
    <property type="entry name" value="TM_PBP2"/>
    <property type="match status" value="1"/>
</dbReference>
<evidence type="ECO:0000313" key="9">
    <source>
        <dbReference type="EMBL" id="CAG5082597.1"/>
    </source>
</evidence>
<reference evidence="9 10" key="1">
    <citation type="submission" date="2021-04" db="EMBL/GenBank/DDBJ databases">
        <authorList>
            <person name="Rakotoarivonina H."/>
        </authorList>
    </citation>
    <scope>NUCLEOTIDE SEQUENCE [LARGE SCALE GENOMIC DNA]</scope>
    <source>
        <strain evidence="9 10">XE</strain>
    </source>
</reference>
<dbReference type="Gene3D" id="1.10.3720.10">
    <property type="entry name" value="MetI-like"/>
    <property type="match status" value="1"/>
</dbReference>
<dbReference type="PANTHER" id="PTHR43744">
    <property type="entry name" value="ABC TRANSPORTER PERMEASE PROTEIN MG189-RELATED-RELATED"/>
    <property type="match status" value="1"/>
</dbReference>
<evidence type="ECO:0000256" key="6">
    <source>
        <dbReference type="ARBA" id="ARBA00023136"/>
    </source>
</evidence>
<dbReference type="PANTHER" id="PTHR43744:SF12">
    <property type="entry name" value="ABC TRANSPORTER PERMEASE PROTEIN MG189-RELATED"/>
    <property type="match status" value="1"/>
</dbReference>
<comment type="similarity">
    <text evidence="7">Belongs to the binding-protein-dependent transport system permease family.</text>
</comment>
<dbReference type="EMBL" id="CAJRAY010000026">
    <property type="protein sequence ID" value="CAG5082597.1"/>
    <property type="molecule type" value="Genomic_DNA"/>
</dbReference>
<evidence type="ECO:0000256" key="4">
    <source>
        <dbReference type="ARBA" id="ARBA00022692"/>
    </source>
</evidence>
<gene>
    <name evidence="9" type="primary">txxe 1302-ycjP</name>
    <name evidence="9" type="ORF">TXXE_06135</name>
</gene>
<sequence>MLRRYAGPFFFYVMATAIAVIVLIPFFWMISTSLKSKGALTAVPIEWIPEEISFEGYRKVFDVFPFARTILNSAFVAGLTTVVRLAAAAMAAYAFAKMRFRGRDILFAAVLATMMIPQQVTFIPLFLVMKELQLINTFTGLIAPSIFNAFAIFMMRQHMRTVNDAYLDAAVMDGATHRTIFVRLMLPLSAPILATLAVIAFMDAWNDYLWPLVMLSDPNKMTLPLALSKLSGQYATDYNTLMAGSLISIVPIVAVYLAAQKHFKAGLQVGGVKG</sequence>
<feature type="transmembrane region" description="Helical" evidence="7">
    <location>
        <begin position="238"/>
        <end position="259"/>
    </location>
</feature>
<evidence type="ECO:0000256" key="7">
    <source>
        <dbReference type="RuleBase" id="RU363032"/>
    </source>
</evidence>
<feature type="transmembrane region" description="Helical" evidence="7">
    <location>
        <begin position="9"/>
        <end position="30"/>
    </location>
</feature>
<feature type="transmembrane region" description="Helical" evidence="7">
    <location>
        <begin position="70"/>
        <end position="93"/>
    </location>
</feature>
<accession>A0ABM8V287</accession>
<feature type="domain" description="ABC transmembrane type-1" evidence="8">
    <location>
        <begin position="70"/>
        <end position="259"/>
    </location>
</feature>
<keyword evidence="4 7" id="KW-0812">Transmembrane</keyword>
<proteinExistence type="inferred from homology"/>